<proteinExistence type="predicted"/>
<evidence type="ECO:0000313" key="2">
    <source>
        <dbReference type="Proteomes" id="UP000499080"/>
    </source>
</evidence>
<organism evidence="1 2">
    <name type="scientific">Araneus ventricosus</name>
    <name type="common">Orbweaver spider</name>
    <name type="synonym">Epeira ventricosa</name>
    <dbReference type="NCBI Taxonomy" id="182803"/>
    <lineage>
        <taxon>Eukaryota</taxon>
        <taxon>Metazoa</taxon>
        <taxon>Ecdysozoa</taxon>
        <taxon>Arthropoda</taxon>
        <taxon>Chelicerata</taxon>
        <taxon>Arachnida</taxon>
        <taxon>Araneae</taxon>
        <taxon>Araneomorphae</taxon>
        <taxon>Entelegynae</taxon>
        <taxon>Araneoidea</taxon>
        <taxon>Araneidae</taxon>
        <taxon>Araneus</taxon>
    </lineage>
</organism>
<dbReference type="GO" id="GO:0071897">
    <property type="term" value="P:DNA biosynthetic process"/>
    <property type="evidence" value="ECO:0007669"/>
    <property type="project" value="UniProtKB-ARBA"/>
</dbReference>
<accession>A0A4Y2JFR6</accession>
<dbReference type="AlphaFoldDB" id="A0A4Y2JFR6"/>
<dbReference type="Proteomes" id="UP000499080">
    <property type="component" value="Unassembled WGS sequence"/>
</dbReference>
<dbReference type="SUPFAM" id="SSF56672">
    <property type="entry name" value="DNA/RNA polymerases"/>
    <property type="match status" value="1"/>
</dbReference>
<dbReference type="EMBL" id="BGPR01003436">
    <property type="protein sequence ID" value="GBM88122.1"/>
    <property type="molecule type" value="Genomic_DNA"/>
</dbReference>
<keyword evidence="2" id="KW-1185">Reference proteome</keyword>
<comment type="caution">
    <text evidence="1">The sequence shown here is derived from an EMBL/GenBank/DDBJ whole genome shotgun (WGS) entry which is preliminary data.</text>
</comment>
<evidence type="ECO:0000313" key="1">
    <source>
        <dbReference type="EMBL" id="GBM88122.1"/>
    </source>
</evidence>
<dbReference type="OrthoDB" id="7765170at2759"/>
<dbReference type="Gene3D" id="3.10.10.10">
    <property type="entry name" value="HIV Type 1 Reverse Transcriptase, subunit A, domain 1"/>
    <property type="match status" value="1"/>
</dbReference>
<sequence>MDKHVEELIDAGLIEENDTDAAHVVVCVYLKDGIFRLCIDHRMLKAVTKPPDFPIENAVAKPPKHPSKPKSLITHPSLLNIINQISTTEPYKGDNTLMFFTDGSKTEMGAGCSYHAFENSIKVLEWKEKLEKSHIVFQAELIGLKEVFI</sequence>
<dbReference type="InterPro" id="IPR043502">
    <property type="entry name" value="DNA/RNA_pol_sf"/>
</dbReference>
<gene>
    <name evidence="1" type="ORF">AVEN_87498_1</name>
</gene>
<name>A0A4Y2JFR6_ARAVE</name>
<evidence type="ECO:0008006" key="3">
    <source>
        <dbReference type="Google" id="ProtNLM"/>
    </source>
</evidence>
<reference evidence="1 2" key="1">
    <citation type="journal article" date="2019" name="Sci. Rep.">
        <title>Orb-weaving spider Araneus ventricosus genome elucidates the spidroin gene catalogue.</title>
        <authorList>
            <person name="Kono N."/>
            <person name="Nakamura H."/>
            <person name="Ohtoshi R."/>
            <person name="Moran D.A.P."/>
            <person name="Shinohara A."/>
            <person name="Yoshida Y."/>
            <person name="Fujiwara M."/>
            <person name="Mori M."/>
            <person name="Tomita M."/>
            <person name="Arakawa K."/>
        </authorList>
    </citation>
    <scope>NUCLEOTIDE SEQUENCE [LARGE SCALE GENOMIC DNA]</scope>
</reference>
<protein>
    <recommendedName>
        <fullName evidence="3">Reverse transcriptase/retrotransposon-derived protein RNase H-like domain-containing protein</fullName>
    </recommendedName>
</protein>